<organism evidence="1 2">
    <name type="scientific">Caballeronia pedi</name>
    <dbReference type="NCBI Taxonomy" id="1777141"/>
    <lineage>
        <taxon>Bacteria</taxon>
        <taxon>Pseudomonadati</taxon>
        <taxon>Pseudomonadota</taxon>
        <taxon>Betaproteobacteria</taxon>
        <taxon>Burkholderiales</taxon>
        <taxon>Burkholderiaceae</taxon>
        <taxon>Caballeronia</taxon>
    </lineage>
</organism>
<dbReference type="STRING" id="1777141.AWB80_00583"/>
<dbReference type="Proteomes" id="UP000054911">
    <property type="component" value="Unassembled WGS sequence"/>
</dbReference>
<sequence length="259" mass="27950">MNKTVWITAFDKTRDAARVSALSQLLKRYGLATQGHFWVDEPAKLAWRAGLDALNAARADLWLILADDAALAKASVRYGLSVFAASLREARGSGFPMVLSGAAGVESMPALLGNATVLVENHPSWPAKIVARANLAKAGEPQDYRFEVVGEEQLGQWFAIGPRAGEWQGVVLGVHGGGAKIDFQAVGPRGKLPEKTVLEYAQEGLTLQVGEREFNAWAVRNRLGPDDAYYARVKGSPESILFMPYTDDSEASATILPLV</sequence>
<keyword evidence="2" id="KW-1185">Reference proteome</keyword>
<dbReference type="EMBL" id="FCOE02000002">
    <property type="protein sequence ID" value="SAK43364.1"/>
    <property type="molecule type" value="Genomic_DNA"/>
</dbReference>
<reference evidence="1" key="1">
    <citation type="submission" date="2016-01" db="EMBL/GenBank/DDBJ databases">
        <authorList>
            <person name="Peeters C."/>
        </authorList>
    </citation>
    <scope>NUCLEOTIDE SEQUENCE [LARGE SCALE GENOMIC DNA]</scope>
    <source>
        <strain evidence="1">LMG 29323</strain>
    </source>
</reference>
<proteinExistence type="predicted"/>
<protein>
    <submittedName>
        <fullName evidence="1">Uncharacterized protein</fullName>
    </submittedName>
</protein>
<dbReference type="RefSeq" id="WP_061173153.1">
    <property type="nucleotide sequence ID" value="NZ_FCOE02000002.1"/>
</dbReference>
<accession>A0A157ZCW5</accession>
<comment type="caution">
    <text evidence="1">The sequence shown here is derived from an EMBL/GenBank/DDBJ whole genome shotgun (WGS) entry which is preliminary data.</text>
</comment>
<evidence type="ECO:0000313" key="1">
    <source>
        <dbReference type="EMBL" id="SAK43364.1"/>
    </source>
</evidence>
<gene>
    <name evidence="1" type="ORF">AWB80_00583</name>
</gene>
<dbReference type="AlphaFoldDB" id="A0A157ZCW5"/>
<name>A0A157ZCW5_9BURK</name>
<dbReference type="OrthoDB" id="5431200at2"/>
<evidence type="ECO:0000313" key="2">
    <source>
        <dbReference type="Proteomes" id="UP000054911"/>
    </source>
</evidence>